<dbReference type="EMBL" id="CAAALY010247512">
    <property type="protein sequence ID" value="VEL34358.1"/>
    <property type="molecule type" value="Genomic_DNA"/>
</dbReference>
<dbReference type="Proteomes" id="UP000784294">
    <property type="component" value="Unassembled WGS sequence"/>
</dbReference>
<protein>
    <submittedName>
        <fullName evidence="2">Uncharacterized protein</fullName>
    </submittedName>
</protein>
<evidence type="ECO:0000313" key="3">
    <source>
        <dbReference type="Proteomes" id="UP000784294"/>
    </source>
</evidence>
<evidence type="ECO:0000256" key="1">
    <source>
        <dbReference type="SAM" id="MobiDB-lite"/>
    </source>
</evidence>
<sequence length="116" mass="12635">MSQLGVAASENDGVLFSPSRSISLVCMGPTFTGYQNASPASQSELDTRPLASRSHDSSREHGLYLREVVTRPHEAARQRETTTKHRLDAASPDDSRPTTLAIVVLLPPKMPLPVRI</sequence>
<feature type="region of interest" description="Disordered" evidence="1">
    <location>
        <begin position="36"/>
        <end position="94"/>
    </location>
</feature>
<proteinExistence type="predicted"/>
<comment type="caution">
    <text evidence="2">The sequence shown here is derived from an EMBL/GenBank/DDBJ whole genome shotgun (WGS) entry which is preliminary data.</text>
</comment>
<organism evidence="2 3">
    <name type="scientific">Protopolystoma xenopodis</name>
    <dbReference type="NCBI Taxonomy" id="117903"/>
    <lineage>
        <taxon>Eukaryota</taxon>
        <taxon>Metazoa</taxon>
        <taxon>Spiralia</taxon>
        <taxon>Lophotrochozoa</taxon>
        <taxon>Platyhelminthes</taxon>
        <taxon>Monogenea</taxon>
        <taxon>Polyopisthocotylea</taxon>
        <taxon>Polystomatidea</taxon>
        <taxon>Polystomatidae</taxon>
        <taxon>Protopolystoma</taxon>
    </lineage>
</organism>
<feature type="compositionally biased region" description="Basic and acidic residues" evidence="1">
    <location>
        <begin position="53"/>
        <end position="94"/>
    </location>
</feature>
<keyword evidence="3" id="KW-1185">Reference proteome</keyword>
<gene>
    <name evidence="2" type="ORF">PXEA_LOCUS27798</name>
</gene>
<evidence type="ECO:0000313" key="2">
    <source>
        <dbReference type="EMBL" id="VEL34358.1"/>
    </source>
</evidence>
<dbReference type="AlphaFoldDB" id="A0A3S5FFW4"/>
<name>A0A3S5FFW4_9PLAT</name>
<accession>A0A3S5FFW4</accession>
<reference evidence="2" key="1">
    <citation type="submission" date="2018-11" db="EMBL/GenBank/DDBJ databases">
        <authorList>
            <consortium name="Pathogen Informatics"/>
        </authorList>
    </citation>
    <scope>NUCLEOTIDE SEQUENCE</scope>
</reference>